<dbReference type="EMBL" id="BGPR01260310">
    <property type="protein sequence ID" value="GBM69419.1"/>
    <property type="molecule type" value="Genomic_DNA"/>
</dbReference>
<proteinExistence type="predicted"/>
<evidence type="ECO:0000313" key="2">
    <source>
        <dbReference type="Proteomes" id="UP000499080"/>
    </source>
</evidence>
<organism evidence="1 2">
    <name type="scientific">Araneus ventricosus</name>
    <name type="common">Orbweaver spider</name>
    <name type="synonym">Epeira ventricosa</name>
    <dbReference type="NCBI Taxonomy" id="182803"/>
    <lineage>
        <taxon>Eukaryota</taxon>
        <taxon>Metazoa</taxon>
        <taxon>Ecdysozoa</taxon>
        <taxon>Arthropoda</taxon>
        <taxon>Chelicerata</taxon>
        <taxon>Arachnida</taxon>
        <taxon>Araneae</taxon>
        <taxon>Araneomorphae</taxon>
        <taxon>Entelegynae</taxon>
        <taxon>Araneoidea</taxon>
        <taxon>Araneidae</taxon>
        <taxon>Araneus</taxon>
    </lineage>
</organism>
<keyword evidence="2" id="KW-1185">Reference proteome</keyword>
<comment type="caution">
    <text evidence="1">The sequence shown here is derived from an EMBL/GenBank/DDBJ whole genome shotgun (WGS) entry which is preliminary data.</text>
</comment>
<gene>
    <name evidence="1" type="ORF">AVEN_183394_1</name>
</gene>
<dbReference type="AlphaFoldDB" id="A0A4Y2HWN5"/>
<dbReference type="Proteomes" id="UP000499080">
    <property type="component" value="Unassembled WGS sequence"/>
</dbReference>
<feature type="non-terminal residue" evidence="1">
    <location>
        <position position="105"/>
    </location>
</feature>
<accession>A0A4Y2HWN5</accession>
<evidence type="ECO:0000313" key="1">
    <source>
        <dbReference type="EMBL" id="GBM69419.1"/>
    </source>
</evidence>
<protein>
    <submittedName>
        <fullName evidence="1">Uncharacterized protein</fullName>
    </submittedName>
</protein>
<reference evidence="1 2" key="1">
    <citation type="journal article" date="2019" name="Sci. Rep.">
        <title>Orb-weaving spider Araneus ventricosus genome elucidates the spidroin gene catalogue.</title>
        <authorList>
            <person name="Kono N."/>
            <person name="Nakamura H."/>
            <person name="Ohtoshi R."/>
            <person name="Moran D.A.P."/>
            <person name="Shinohara A."/>
            <person name="Yoshida Y."/>
            <person name="Fujiwara M."/>
            <person name="Mori M."/>
            <person name="Tomita M."/>
            <person name="Arakawa K."/>
        </authorList>
    </citation>
    <scope>NUCLEOTIDE SEQUENCE [LARGE SCALE GENOMIC DNA]</scope>
</reference>
<sequence>MLQRDEACFSCKGMHNRLSERYKILDELSRSNIKCVEGRGGLVVRSRLWGLRVPDKKPDSTEDPSCMWLVDSKSYVVVKRPPVGMAWKFAEGMPTQVSPSSSDRA</sequence>
<name>A0A4Y2HWN5_ARAVE</name>